<comment type="similarity">
    <text evidence="10">Belongs to the glycosyl hydrolase 2 family. Beta-mannosidase B subfamily.</text>
</comment>
<evidence type="ECO:0000259" key="15">
    <source>
        <dbReference type="Pfam" id="PF17786"/>
    </source>
</evidence>
<dbReference type="GO" id="GO:0006516">
    <property type="term" value="P:glycoprotein catabolic process"/>
    <property type="evidence" value="ECO:0007669"/>
    <property type="project" value="TreeGrafter"/>
</dbReference>
<evidence type="ECO:0000256" key="2">
    <source>
        <dbReference type="ARBA" id="ARBA00004613"/>
    </source>
</evidence>
<feature type="domain" description="Beta-mannosidase Ig-fold" evidence="14">
    <location>
        <begin position="750"/>
        <end position="827"/>
    </location>
</feature>
<dbReference type="Proteomes" id="UP000886740">
    <property type="component" value="Unassembled WGS sequence"/>
</dbReference>
<keyword evidence="8" id="KW-0325">Glycoprotein</keyword>
<dbReference type="GO" id="GO:0004567">
    <property type="term" value="F:beta-mannosidase activity"/>
    <property type="evidence" value="ECO:0007669"/>
    <property type="project" value="UniProtKB-EC"/>
</dbReference>
<dbReference type="SUPFAM" id="SSF49303">
    <property type="entry name" value="beta-Galactosidase/glucuronidase domain"/>
    <property type="match status" value="3"/>
</dbReference>
<dbReference type="GO" id="GO:0005576">
    <property type="term" value="C:extracellular region"/>
    <property type="evidence" value="ECO:0007669"/>
    <property type="project" value="UniProtKB-SubCell"/>
</dbReference>
<evidence type="ECO:0000256" key="12">
    <source>
        <dbReference type="ARBA" id="ARBA00041614"/>
    </source>
</evidence>
<dbReference type="InterPro" id="IPR036156">
    <property type="entry name" value="Beta-gal/glucu_dom_sf"/>
</dbReference>
<dbReference type="InterPro" id="IPR041625">
    <property type="entry name" value="Beta-mannosidase_Ig"/>
</dbReference>
<name>A0A9D1XAY5_9BACT</name>
<dbReference type="EMBL" id="DXEL01000085">
    <property type="protein sequence ID" value="HIX75870.1"/>
    <property type="molecule type" value="Genomic_DNA"/>
</dbReference>
<dbReference type="PANTHER" id="PTHR43730:SF1">
    <property type="entry name" value="BETA-MANNOSIDASE"/>
    <property type="match status" value="1"/>
</dbReference>
<dbReference type="InterPro" id="IPR017853">
    <property type="entry name" value="GH"/>
</dbReference>
<evidence type="ECO:0000256" key="4">
    <source>
        <dbReference type="ARBA" id="ARBA00011738"/>
    </source>
</evidence>
<dbReference type="Gene3D" id="2.60.40.10">
    <property type="entry name" value="Immunoglobulins"/>
    <property type="match status" value="3"/>
</dbReference>
<dbReference type="Pfam" id="PF17786">
    <property type="entry name" value="Mannosidase_ig"/>
    <property type="match status" value="1"/>
</dbReference>
<evidence type="ECO:0000259" key="16">
    <source>
        <dbReference type="Pfam" id="PF22666"/>
    </source>
</evidence>
<comment type="catalytic activity">
    <reaction evidence="1">
        <text>Hydrolysis of terminal, non-reducing beta-D-mannose residues in beta-D-mannosides.</text>
        <dbReference type="EC" id="3.2.1.25"/>
    </reaction>
</comment>
<evidence type="ECO:0000313" key="17">
    <source>
        <dbReference type="EMBL" id="HIX75870.1"/>
    </source>
</evidence>
<sequence length="830" mass="97226">MICEAASSGPIEINLSQTDWQFKEQGGPDNWLPAAVPGTVHTDLFNAGKIPDLYYRNNEKELQWIGEKDWEYRTHFTVSKEVLEKDIVEMVFNGLDTYATIFINDYQVLSTENFHRTYKLDCKQWLNEGNNTLRIIFKSAAKVVEELKKSSYLAQDDRYVYIRKPAYHFGWDWGPIYLTCGIWRPIILKAWDKVQIENIQFKQLSLTKEKAELMNVIEVRSCAYQRATISLTCVETNQTQEISQRLQYGKNYIQIPLTINNPKWWWTKGLGEQNLYHFRIEAKIDGKTVSTLNDYTGLRTVRIIQEKDASGESFLVELNGERIFIKGSDYIPQDMFIPRATQEDYEGVIKQATDVNMNMLRIWGGGFFENDLFYELCDQNGLLVWQDFMFACAMYPGDEAFINNVRQETIDNIKRLRNHPCIALWCGNNENLIGWNDWNWQKPYSKETAAQVWFDYEKLFHQMLPEVVNQYDEQRFYWPSSPLFGWGYDVSTAGDSHNWGVWHAQDPFEKLANPTQIPRFMSEFGFQSCPDMNSVKRFTLPEDWSITSDVMKTHQKHHIGYPVIDKYMNWYYNPPKDFESYLYISQVMQGWGMEFGIDVHRRSRPHCMGTLYWQINNCYPVCSWASVDYYDSWKAMHYKVRELYKDLVVSFAKDSVNNRIDVFIISDKLKEENGHLRIYTQDFKGNKLFSTEKQLPLKPNQVEKIASYDIADLLKDKPANQVVMTAELRVGDSLVSCRNYYFVLPKDLDLVKKEVKTKVQKTEDGYQVTLSTKTLVKDLYVSFPDYPGNFDDNYFDLLPGSVKVITFKTGQTIPQAGKRLRLFSLEDSYN</sequence>
<keyword evidence="7 17" id="KW-0378">Hydrolase</keyword>
<evidence type="ECO:0000256" key="10">
    <source>
        <dbReference type="ARBA" id="ARBA00038429"/>
    </source>
</evidence>
<dbReference type="InterPro" id="IPR008979">
    <property type="entry name" value="Galactose-bd-like_sf"/>
</dbReference>
<dbReference type="InterPro" id="IPR054593">
    <property type="entry name" value="Beta-mannosidase-like_N2"/>
</dbReference>
<dbReference type="SUPFAM" id="SSF49785">
    <property type="entry name" value="Galactose-binding domain-like"/>
    <property type="match status" value="1"/>
</dbReference>
<dbReference type="GO" id="GO:0005975">
    <property type="term" value="P:carbohydrate metabolic process"/>
    <property type="evidence" value="ECO:0007669"/>
    <property type="project" value="InterPro"/>
</dbReference>
<feature type="domain" description="Beta-mannosidase-like galactose-binding" evidence="16">
    <location>
        <begin position="20"/>
        <end position="184"/>
    </location>
</feature>
<evidence type="ECO:0000256" key="8">
    <source>
        <dbReference type="ARBA" id="ARBA00023180"/>
    </source>
</evidence>
<dbReference type="SUPFAM" id="SSF51445">
    <property type="entry name" value="(Trans)glycosidases"/>
    <property type="match status" value="1"/>
</dbReference>
<evidence type="ECO:0000256" key="9">
    <source>
        <dbReference type="ARBA" id="ARBA00023295"/>
    </source>
</evidence>
<dbReference type="InterPro" id="IPR006102">
    <property type="entry name" value="Ig-like_GH2"/>
</dbReference>
<keyword evidence="6" id="KW-0964">Secreted</keyword>
<reference evidence="17" key="1">
    <citation type="journal article" date="2021" name="PeerJ">
        <title>Extensive microbial diversity within the chicken gut microbiome revealed by metagenomics and culture.</title>
        <authorList>
            <person name="Gilroy R."/>
            <person name="Ravi A."/>
            <person name="Getino M."/>
            <person name="Pursley I."/>
            <person name="Horton D.L."/>
            <person name="Alikhan N.F."/>
            <person name="Baker D."/>
            <person name="Gharbi K."/>
            <person name="Hall N."/>
            <person name="Watson M."/>
            <person name="Adriaenssens E.M."/>
            <person name="Foster-Nyarko E."/>
            <person name="Jarju S."/>
            <person name="Secka A."/>
            <person name="Antonio M."/>
            <person name="Oren A."/>
            <person name="Chaudhuri R.R."/>
            <person name="La Ragione R."/>
            <person name="Hildebrand F."/>
            <person name="Pallen M.J."/>
        </authorList>
    </citation>
    <scope>NUCLEOTIDE SEQUENCE</scope>
    <source>
        <strain evidence="17">ChiGjej6B6-14162</strain>
    </source>
</reference>
<dbReference type="EC" id="3.2.1.25" evidence="5"/>
<evidence type="ECO:0000256" key="5">
    <source>
        <dbReference type="ARBA" id="ARBA00012754"/>
    </source>
</evidence>
<accession>A0A9D1XAY5</accession>
<proteinExistence type="inferred from homology"/>
<protein>
    <recommendedName>
        <fullName evidence="11">Beta-mannosidase B</fullName>
        <ecNumber evidence="5">3.2.1.25</ecNumber>
    </recommendedName>
    <alternativeName>
        <fullName evidence="12">Mannanase B</fullName>
    </alternativeName>
</protein>
<organism evidence="17 18">
    <name type="scientific">Candidatus Parabacteroides intestinipullorum</name>
    <dbReference type="NCBI Taxonomy" id="2838723"/>
    <lineage>
        <taxon>Bacteria</taxon>
        <taxon>Pseudomonadati</taxon>
        <taxon>Bacteroidota</taxon>
        <taxon>Bacteroidia</taxon>
        <taxon>Bacteroidales</taxon>
        <taxon>Tannerellaceae</taxon>
        <taxon>Parabacteroides</taxon>
    </lineage>
</organism>
<feature type="domain" description="Mannosidase Ig/CBM-like" evidence="15">
    <location>
        <begin position="659"/>
        <end position="747"/>
    </location>
</feature>
<dbReference type="InterPro" id="IPR013783">
    <property type="entry name" value="Ig-like_fold"/>
</dbReference>
<evidence type="ECO:0000259" key="13">
    <source>
        <dbReference type="Pfam" id="PF00703"/>
    </source>
</evidence>
<dbReference type="Gene3D" id="2.60.120.260">
    <property type="entry name" value="Galactose-binding domain-like"/>
    <property type="match status" value="1"/>
</dbReference>
<dbReference type="InterPro" id="IPR050887">
    <property type="entry name" value="Beta-mannosidase_GH2"/>
</dbReference>
<keyword evidence="9" id="KW-0326">Glycosidase</keyword>
<comment type="subunit">
    <text evidence="4">Homodimer.</text>
</comment>
<evidence type="ECO:0000259" key="14">
    <source>
        <dbReference type="Pfam" id="PF17753"/>
    </source>
</evidence>
<dbReference type="Pfam" id="PF00703">
    <property type="entry name" value="Glyco_hydro_2"/>
    <property type="match status" value="1"/>
</dbReference>
<gene>
    <name evidence="17" type="ORF">H9977_12685</name>
</gene>
<comment type="pathway">
    <text evidence="3">Glycan metabolism; N-glycan degradation.</text>
</comment>
<evidence type="ECO:0000256" key="6">
    <source>
        <dbReference type="ARBA" id="ARBA00022525"/>
    </source>
</evidence>
<dbReference type="AlphaFoldDB" id="A0A9D1XAY5"/>
<dbReference type="Pfam" id="PF17753">
    <property type="entry name" value="Ig_mannosidase"/>
    <property type="match status" value="1"/>
</dbReference>
<dbReference type="PANTHER" id="PTHR43730">
    <property type="entry name" value="BETA-MANNOSIDASE"/>
    <property type="match status" value="1"/>
</dbReference>
<comment type="caution">
    <text evidence="17">The sequence shown here is derived from an EMBL/GenBank/DDBJ whole genome shotgun (WGS) entry which is preliminary data.</text>
</comment>
<dbReference type="FunFam" id="3.20.20.80:FF:000050">
    <property type="entry name" value="Beta-mannosidase B"/>
    <property type="match status" value="1"/>
</dbReference>
<feature type="domain" description="Glycoside hydrolase family 2 immunoglobulin-like beta-sandwich" evidence="13">
    <location>
        <begin position="196"/>
        <end position="299"/>
    </location>
</feature>
<evidence type="ECO:0000256" key="11">
    <source>
        <dbReference type="ARBA" id="ARBA00041069"/>
    </source>
</evidence>
<evidence type="ECO:0000256" key="3">
    <source>
        <dbReference type="ARBA" id="ARBA00004740"/>
    </source>
</evidence>
<evidence type="ECO:0000313" key="18">
    <source>
        <dbReference type="Proteomes" id="UP000886740"/>
    </source>
</evidence>
<dbReference type="Gene3D" id="3.20.20.80">
    <property type="entry name" value="Glycosidases"/>
    <property type="match status" value="1"/>
</dbReference>
<evidence type="ECO:0000256" key="7">
    <source>
        <dbReference type="ARBA" id="ARBA00022801"/>
    </source>
</evidence>
<evidence type="ECO:0000256" key="1">
    <source>
        <dbReference type="ARBA" id="ARBA00000829"/>
    </source>
</evidence>
<reference evidence="17" key="2">
    <citation type="submission" date="2021-04" db="EMBL/GenBank/DDBJ databases">
        <authorList>
            <person name="Gilroy R."/>
        </authorList>
    </citation>
    <scope>NUCLEOTIDE SEQUENCE</scope>
    <source>
        <strain evidence="17">ChiGjej6B6-14162</strain>
    </source>
</reference>
<dbReference type="Pfam" id="PF22666">
    <property type="entry name" value="Glyco_hydro_2_N2"/>
    <property type="match status" value="1"/>
</dbReference>
<comment type="subcellular location">
    <subcellularLocation>
        <location evidence="2">Secreted</location>
    </subcellularLocation>
</comment>
<dbReference type="InterPro" id="IPR041447">
    <property type="entry name" value="Mannosidase_ig"/>
</dbReference>